<name>A0A392V8W1_9FABA</name>
<accession>A0A392V8W1</accession>
<dbReference type="Proteomes" id="UP000265520">
    <property type="component" value="Unassembled WGS sequence"/>
</dbReference>
<organism evidence="2 3">
    <name type="scientific">Trifolium medium</name>
    <dbReference type="NCBI Taxonomy" id="97028"/>
    <lineage>
        <taxon>Eukaryota</taxon>
        <taxon>Viridiplantae</taxon>
        <taxon>Streptophyta</taxon>
        <taxon>Embryophyta</taxon>
        <taxon>Tracheophyta</taxon>
        <taxon>Spermatophyta</taxon>
        <taxon>Magnoliopsida</taxon>
        <taxon>eudicotyledons</taxon>
        <taxon>Gunneridae</taxon>
        <taxon>Pentapetalae</taxon>
        <taxon>rosids</taxon>
        <taxon>fabids</taxon>
        <taxon>Fabales</taxon>
        <taxon>Fabaceae</taxon>
        <taxon>Papilionoideae</taxon>
        <taxon>50 kb inversion clade</taxon>
        <taxon>NPAAA clade</taxon>
        <taxon>Hologalegina</taxon>
        <taxon>IRL clade</taxon>
        <taxon>Trifolieae</taxon>
        <taxon>Trifolium</taxon>
    </lineage>
</organism>
<proteinExistence type="predicted"/>
<dbReference type="EMBL" id="LXQA011095796">
    <property type="protein sequence ID" value="MCI84647.1"/>
    <property type="molecule type" value="Genomic_DNA"/>
</dbReference>
<feature type="region of interest" description="Disordered" evidence="1">
    <location>
        <begin position="1"/>
        <end position="64"/>
    </location>
</feature>
<evidence type="ECO:0000256" key="1">
    <source>
        <dbReference type="SAM" id="MobiDB-lite"/>
    </source>
</evidence>
<feature type="non-terminal residue" evidence="2">
    <location>
        <position position="64"/>
    </location>
</feature>
<comment type="caution">
    <text evidence="2">The sequence shown here is derived from an EMBL/GenBank/DDBJ whole genome shotgun (WGS) entry which is preliminary data.</text>
</comment>
<sequence length="64" mass="5962">VGGAGWAGGVGDGEVSGVSPEGEEDATVVEEVGERLCGPTGEIDGASDIGGGGGLGRSSGRGCE</sequence>
<evidence type="ECO:0000313" key="3">
    <source>
        <dbReference type="Proteomes" id="UP000265520"/>
    </source>
</evidence>
<keyword evidence="3" id="KW-1185">Reference proteome</keyword>
<feature type="non-terminal residue" evidence="2">
    <location>
        <position position="1"/>
    </location>
</feature>
<reference evidence="2 3" key="1">
    <citation type="journal article" date="2018" name="Front. Plant Sci.">
        <title>Red Clover (Trifolium pratense) and Zigzag Clover (T. medium) - A Picture of Genomic Similarities and Differences.</title>
        <authorList>
            <person name="Dluhosova J."/>
            <person name="Istvanek J."/>
            <person name="Nedelnik J."/>
            <person name="Repkova J."/>
        </authorList>
    </citation>
    <scope>NUCLEOTIDE SEQUENCE [LARGE SCALE GENOMIC DNA]</scope>
    <source>
        <strain evidence="3">cv. 10/8</strain>
        <tissue evidence="2">Leaf</tissue>
    </source>
</reference>
<dbReference type="AlphaFoldDB" id="A0A392V8W1"/>
<feature type="compositionally biased region" description="Gly residues" evidence="1">
    <location>
        <begin position="1"/>
        <end position="14"/>
    </location>
</feature>
<evidence type="ECO:0000313" key="2">
    <source>
        <dbReference type="EMBL" id="MCI84647.1"/>
    </source>
</evidence>
<feature type="compositionally biased region" description="Gly residues" evidence="1">
    <location>
        <begin position="48"/>
        <end position="64"/>
    </location>
</feature>
<protein>
    <submittedName>
        <fullName evidence="2">Uncharacterized protein</fullName>
    </submittedName>
</protein>